<feature type="region of interest" description="Disordered" evidence="2">
    <location>
        <begin position="200"/>
        <end position="219"/>
    </location>
</feature>
<dbReference type="Proteomes" id="UP001370348">
    <property type="component" value="Chromosome"/>
</dbReference>
<dbReference type="SUPFAM" id="SSF89372">
    <property type="entry name" value="Fucose-specific lectin"/>
    <property type="match status" value="1"/>
</dbReference>
<keyword evidence="1 3" id="KW-0732">Signal</keyword>
<reference evidence="5 6" key="1">
    <citation type="submission" date="2021-12" db="EMBL/GenBank/DDBJ databases">
        <title>Discovery of the Pendulisporaceae a myxobacterial family with distinct sporulation behavior and unique specialized metabolism.</title>
        <authorList>
            <person name="Garcia R."/>
            <person name="Popoff A."/>
            <person name="Bader C.D."/>
            <person name="Loehr J."/>
            <person name="Walesch S."/>
            <person name="Walt C."/>
            <person name="Boldt J."/>
            <person name="Bunk B."/>
            <person name="Haeckl F.J.F.P.J."/>
            <person name="Gunesch A.P."/>
            <person name="Birkelbach J."/>
            <person name="Nuebel U."/>
            <person name="Pietschmann T."/>
            <person name="Bach T."/>
            <person name="Mueller R."/>
        </authorList>
    </citation>
    <scope>NUCLEOTIDE SEQUENCE [LARGE SCALE GENOMIC DNA]</scope>
    <source>
        <strain evidence="5 6">MSr11954</strain>
    </source>
</reference>
<evidence type="ECO:0000313" key="5">
    <source>
        <dbReference type="EMBL" id="WXB14347.1"/>
    </source>
</evidence>
<evidence type="ECO:0000256" key="1">
    <source>
        <dbReference type="ARBA" id="ARBA00022729"/>
    </source>
</evidence>
<keyword evidence="6" id="KW-1185">Reference proteome</keyword>
<accession>A0ABZ2LTW5</accession>
<evidence type="ECO:0000256" key="3">
    <source>
        <dbReference type="SAM" id="SignalP"/>
    </source>
</evidence>
<sequence>MMNACVGVSVLGATALLVFAVVTSSCGSDDAPAGPRDGGPDGIVVQPPDTVPPEIRFRMPADAEEQVWVRNPIRAVFSEPVKLGKDPITLLANGIPIPASASLSDDANVLTIVPKSELPVPATVSVSFGDIEDLHGNALVKRPWSWKAPLWVRVGDPLKNDGFKSPPLAAGPGERISVLMGVPGREGDLDPPLSLWSSERTTSPWRQSPADGIGASSEPPTLLIDKDGVRLMSHVTSDGAVIVKRYTEGRGWSDIGGDFRSVQSGSTALAVDADGILFLAYDESLADDETNVVVRTLPRGATSWSSLGKSVNDSSTEKGARLRSLTIDKNGKVYVAFRSKTLDGHVRSWSGTAWIPVGMPLNGGGESALETSIATNDDATLFALVSFSDRNLARWWTRILRFDGNNWTNHGPDITRGAQVGSLFFAPMRGNRLFAYMSVNPELAPIEVNSSGWVSIRPPAAATSPDGRLAAGGATIDPEGVPVIGWADNGILSVARLNR</sequence>
<name>A0ABZ2LTW5_9BACT</name>
<feature type="domain" description="SbsA Ig-like" evidence="4">
    <location>
        <begin position="49"/>
        <end position="140"/>
    </location>
</feature>
<feature type="signal peptide" evidence="3">
    <location>
        <begin position="1"/>
        <end position="20"/>
    </location>
</feature>
<dbReference type="InterPro" id="IPR014755">
    <property type="entry name" value="Cu-Rt/internalin_Ig-like"/>
</dbReference>
<dbReference type="InterPro" id="IPR032812">
    <property type="entry name" value="SbsA_Ig"/>
</dbReference>
<organism evidence="5 6">
    <name type="scientific">Pendulispora albinea</name>
    <dbReference type="NCBI Taxonomy" id="2741071"/>
    <lineage>
        <taxon>Bacteria</taxon>
        <taxon>Pseudomonadati</taxon>
        <taxon>Myxococcota</taxon>
        <taxon>Myxococcia</taxon>
        <taxon>Myxococcales</taxon>
        <taxon>Sorangiineae</taxon>
        <taxon>Pendulisporaceae</taxon>
        <taxon>Pendulispora</taxon>
    </lineage>
</organism>
<dbReference type="Pfam" id="PF13205">
    <property type="entry name" value="Big_5"/>
    <property type="match status" value="1"/>
</dbReference>
<gene>
    <name evidence="5" type="ORF">LZC94_41795</name>
</gene>
<evidence type="ECO:0000256" key="2">
    <source>
        <dbReference type="SAM" id="MobiDB-lite"/>
    </source>
</evidence>
<proteinExistence type="predicted"/>
<protein>
    <submittedName>
        <fullName evidence="5">Ig-like domain-containing protein</fullName>
    </submittedName>
</protein>
<dbReference type="RefSeq" id="WP_394823967.1">
    <property type="nucleotide sequence ID" value="NZ_CP089984.1"/>
</dbReference>
<feature type="chain" id="PRO_5045231131" evidence="3">
    <location>
        <begin position="21"/>
        <end position="499"/>
    </location>
</feature>
<dbReference type="EMBL" id="CP089984">
    <property type="protein sequence ID" value="WXB14347.1"/>
    <property type="molecule type" value="Genomic_DNA"/>
</dbReference>
<evidence type="ECO:0000313" key="6">
    <source>
        <dbReference type="Proteomes" id="UP001370348"/>
    </source>
</evidence>
<evidence type="ECO:0000259" key="4">
    <source>
        <dbReference type="Pfam" id="PF13205"/>
    </source>
</evidence>
<dbReference type="Gene3D" id="2.60.40.1220">
    <property type="match status" value="1"/>
</dbReference>